<evidence type="ECO:0000313" key="3">
    <source>
        <dbReference type="Proteomes" id="UP000187203"/>
    </source>
</evidence>
<reference evidence="3" key="1">
    <citation type="submission" date="2013-09" db="EMBL/GenBank/DDBJ databases">
        <title>Corchorus olitorius genome sequencing.</title>
        <authorList>
            <person name="Alam M."/>
            <person name="Haque M.S."/>
            <person name="Islam M.S."/>
            <person name="Emdad E.M."/>
            <person name="Islam M.M."/>
            <person name="Ahmed B."/>
            <person name="Halim A."/>
            <person name="Hossen Q.M.M."/>
            <person name="Hossain M.Z."/>
            <person name="Ahmed R."/>
            <person name="Khan M.M."/>
            <person name="Islam R."/>
            <person name="Rashid M.M."/>
            <person name="Khan S.A."/>
            <person name="Rahman M.S."/>
            <person name="Alam M."/>
            <person name="Yahiya A.S."/>
            <person name="Khan M.S."/>
            <person name="Azam M.S."/>
            <person name="Haque T."/>
            <person name="Lashkar M.Z.H."/>
            <person name="Akhand A.I."/>
            <person name="Morshed G."/>
            <person name="Roy S."/>
            <person name="Uddin K.S."/>
            <person name="Rabeya T."/>
            <person name="Hossain A.S."/>
            <person name="Chowdhury A."/>
            <person name="Snigdha A.R."/>
            <person name="Mortoza M.S."/>
            <person name="Matin S.A."/>
            <person name="Hoque S.M.E."/>
            <person name="Islam M.K."/>
            <person name="Roy D.K."/>
            <person name="Haider R."/>
            <person name="Moosa M.M."/>
            <person name="Elias S.M."/>
            <person name="Hasan A.M."/>
            <person name="Jahan S."/>
            <person name="Shafiuddin M."/>
            <person name="Mahmood N."/>
            <person name="Shommy N.S."/>
        </authorList>
    </citation>
    <scope>NUCLEOTIDE SEQUENCE [LARGE SCALE GENOMIC DNA]</scope>
    <source>
        <strain evidence="3">cv. O-4</strain>
    </source>
</reference>
<evidence type="ECO:0000313" key="2">
    <source>
        <dbReference type="EMBL" id="OMP08216.1"/>
    </source>
</evidence>
<comment type="caution">
    <text evidence="2">The sequence shown here is derived from an EMBL/GenBank/DDBJ whole genome shotgun (WGS) entry which is preliminary data.</text>
</comment>
<feature type="region of interest" description="Disordered" evidence="1">
    <location>
        <begin position="46"/>
        <end position="67"/>
    </location>
</feature>
<dbReference type="Proteomes" id="UP000187203">
    <property type="component" value="Unassembled WGS sequence"/>
</dbReference>
<name>A0A1R3KM94_9ROSI</name>
<keyword evidence="3" id="KW-1185">Reference proteome</keyword>
<sequence length="81" mass="9113">MGSSLFIMTCPFIRFPKHPQKVSSFLSPRKPKTLLETSQPVTLTSSIQRYSPVEQPKTPSSPSPTSLLSLYPVEFNKAIRF</sequence>
<organism evidence="2 3">
    <name type="scientific">Corchorus olitorius</name>
    <dbReference type="NCBI Taxonomy" id="93759"/>
    <lineage>
        <taxon>Eukaryota</taxon>
        <taxon>Viridiplantae</taxon>
        <taxon>Streptophyta</taxon>
        <taxon>Embryophyta</taxon>
        <taxon>Tracheophyta</taxon>
        <taxon>Spermatophyta</taxon>
        <taxon>Magnoliopsida</taxon>
        <taxon>eudicotyledons</taxon>
        <taxon>Gunneridae</taxon>
        <taxon>Pentapetalae</taxon>
        <taxon>rosids</taxon>
        <taxon>malvids</taxon>
        <taxon>Malvales</taxon>
        <taxon>Malvaceae</taxon>
        <taxon>Grewioideae</taxon>
        <taxon>Apeibeae</taxon>
        <taxon>Corchorus</taxon>
    </lineage>
</organism>
<proteinExistence type="predicted"/>
<dbReference type="EMBL" id="AWUE01012841">
    <property type="protein sequence ID" value="OMP08216.1"/>
    <property type="molecule type" value="Genomic_DNA"/>
</dbReference>
<feature type="compositionally biased region" description="Low complexity" evidence="1">
    <location>
        <begin position="58"/>
        <end position="67"/>
    </location>
</feature>
<evidence type="ECO:0000256" key="1">
    <source>
        <dbReference type="SAM" id="MobiDB-lite"/>
    </source>
</evidence>
<gene>
    <name evidence="2" type="ORF">COLO4_06675</name>
</gene>
<dbReference type="AlphaFoldDB" id="A0A1R3KM94"/>
<protein>
    <submittedName>
        <fullName evidence="2">Uncharacterized protein</fullName>
    </submittedName>
</protein>
<accession>A0A1R3KM94</accession>